<dbReference type="SMART" id="SM00342">
    <property type="entry name" value="HTH_ARAC"/>
    <property type="match status" value="1"/>
</dbReference>
<evidence type="ECO:0000313" key="6">
    <source>
        <dbReference type="Proteomes" id="UP000267268"/>
    </source>
</evidence>
<feature type="domain" description="HTH araC/xylS-type" evidence="4">
    <location>
        <begin position="221"/>
        <end position="323"/>
    </location>
</feature>
<dbReference type="Gene3D" id="1.10.10.60">
    <property type="entry name" value="Homeodomain-like"/>
    <property type="match status" value="1"/>
</dbReference>
<evidence type="ECO:0000256" key="3">
    <source>
        <dbReference type="ARBA" id="ARBA00023163"/>
    </source>
</evidence>
<dbReference type="AlphaFoldDB" id="A0A3Q9FKN0"/>
<dbReference type="InterPro" id="IPR020449">
    <property type="entry name" value="Tscrpt_reg_AraC-type_HTH"/>
</dbReference>
<protein>
    <submittedName>
        <fullName evidence="5">AraC family transcriptional regulator</fullName>
    </submittedName>
</protein>
<organism evidence="5 6">
    <name type="scientific">Flammeovirga pectinis</name>
    <dbReference type="NCBI Taxonomy" id="2494373"/>
    <lineage>
        <taxon>Bacteria</taxon>
        <taxon>Pseudomonadati</taxon>
        <taxon>Bacteroidota</taxon>
        <taxon>Cytophagia</taxon>
        <taxon>Cytophagales</taxon>
        <taxon>Flammeovirgaceae</taxon>
        <taxon>Flammeovirga</taxon>
    </lineage>
</organism>
<dbReference type="EMBL" id="CP034562">
    <property type="protein sequence ID" value="AZQ60756.1"/>
    <property type="molecule type" value="Genomic_DNA"/>
</dbReference>
<proteinExistence type="predicted"/>
<evidence type="ECO:0000313" key="5">
    <source>
        <dbReference type="EMBL" id="AZQ60756.1"/>
    </source>
</evidence>
<keyword evidence="3" id="KW-0804">Transcription</keyword>
<dbReference type="RefSeq" id="WP_126610700.1">
    <property type="nucleotide sequence ID" value="NZ_CP034562.1"/>
</dbReference>
<dbReference type="PROSITE" id="PS01124">
    <property type="entry name" value="HTH_ARAC_FAMILY_2"/>
    <property type="match status" value="1"/>
</dbReference>
<dbReference type="SUPFAM" id="SSF46689">
    <property type="entry name" value="Homeodomain-like"/>
    <property type="match status" value="2"/>
</dbReference>
<accession>A0A3Q9FKN0</accession>
<dbReference type="OrthoDB" id="1156172at2"/>
<evidence type="ECO:0000256" key="1">
    <source>
        <dbReference type="ARBA" id="ARBA00023015"/>
    </source>
</evidence>
<name>A0A3Q9FKN0_9BACT</name>
<evidence type="ECO:0000259" key="4">
    <source>
        <dbReference type="PROSITE" id="PS01124"/>
    </source>
</evidence>
<dbReference type="InterPro" id="IPR018060">
    <property type="entry name" value="HTH_AraC"/>
</dbReference>
<dbReference type="GO" id="GO:0043565">
    <property type="term" value="F:sequence-specific DNA binding"/>
    <property type="evidence" value="ECO:0007669"/>
    <property type="project" value="InterPro"/>
</dbReference>
<sequence>MKKYSFKGKSLRDLYVSFTKDFNGTWTDDTLKIDDDEVKMDISYYQDIFGITVAVNEIVFRDDVIIELAQDEEPTLLARFVVDSELTLPSAQDGQISLGPKHKKGAILCNTYHPIVFELKKDQKLKWISIRVPFSEWDKITKNRFSHLDTLFRSKDPWLVTTAINTSMEKCIDEIFGYKDVDFGKIAFTLSKSIELSYLFLVELMKEGKESEKLTLMRPDYDIIMTIKKQLSENLVNPPKIDDLTKQYGVSTTKLRSNFKQVVGMPIHQYIMQQRYVKAYQKVRNTTEPITSIALDLGFSNTAHFSDGFKKYFNITPSKLRNDVK</sequence>
<evidence type="ECO:0000256" key="2">
    <source>
        <dbReference type="ARBA" id="ARBA00023125"/>
    </source>
</evidence>
<dbReference type="PANTHER" id="PTHR47893">
    <property type="entry name" value="REGULATORY PROTEIN PCHR"/>
    <property type="match status" value="1"/>
</dbReference>
<dbReference type="Pfam" id="PF12833">
    <property type="entry name" value="HTH_18"/>
    <property type="match status" value="1"/>
</dbReference>
<dbReference type="GO" id="GO:0003700">
    <property type="term" value="F:DNA-binding transcription factor activity"/>
    <property type="evidence" value="ECO:0007669"/>
    <property type="project" value="InterPro"/>
</dbReference>
<keyword evidence="1" id="KW-0805">Transcription regulation</keyword>
<keyword evidence="2" id="KW-0238">DNA-binding</keyword>
<gene>
    <name evidence="5" type="ORF">EI427_00580</name>
</gene>
<dbReference type="KEGG" id="fll:EI427_00580"/>
<dbReference type="InterPro" id="IPR053142">
    <property type="entry name" value="PchR_regulatory_protein"/>
</dbReference>
<dbReference type="PANTHER" id="PTHR47893:SF1">
    <property type="entry name" value="REGULATORY PROTEIN PCHR"/>
    <property type="match status" value="1"/>
</dbReference>
<dbReference type="InterPro" id="IPR009057">
    <property type="entry name" value="Homeodomain-like_sf"/>
</dbReference>
<dbReference type="Proteomes" id="UP000267268">
    <property type="component" value="Chromosome 1"/>
</dbReference>
<keyword evidence="6" id="KW-1185">Reference proteome</keyword>
<reference evidence="5 6" key="1">
    <citation type="submission" date="2018-12" db="EMBL/GenBank/DDBJ databases">
        <title>Flammeovirga pectinis sp. nov., isolated from the gut of the Korean scallop, Patinopecten yessoensis.</title>
        <authorList>
            <person name="Bae J.-W."/>
            <person name="Jeong Y.-S."/>
            <person name="Kang W."/>
        </authorList>
    </citation>
    <scope>NUCLEOTIDE SEQUENCE [LARGE SCALE GENOMIC DNA]</scope>
    <source>
        <strain evidence="5 6">L12M1</strain>
    </source>
</reference>
<dbReference type="PRINTS" id="PR00032">
    <property type="entry name" value="HTHARAC"/>
</dbReference>